<keyword evidence="2" id="KW-1185">Reference proteome</keyword>
<name>A0ABD2BH77_VESSQ</name>
<evidence type="ECO:0000313" key="2">
    <source>
        <dbReference type="Proteomes" id="UP001607302"/>
    </source>
</evidence>
<organism evidence="1 2">
    <name type="scientific">Vespula squamosa</name>
    <name type="common">Southern yellow jacket</name>
    <name type="synonym">Wasp</name>
    <dbReference type="NCBI Taxonomy" id="30214"/>
    <lineage>
        <taxon>Eukaryota</taxon>
        <taxon>Metazoa</taxon>
        <taxon>Ecdysozoa</taxon>
        <taxon>Arthropoda</taxon>
        <taxon>Hexapoda</taxon>
        <taxon>Insecta</taxon>
        <taxon>Pterygota</taxon>
        <taxon>Neoptera</taxon>
        <taxon>Endopterygota</taxon>
        <taxon>Hymenoptera</taxon>
        <taxon>Apocrita</taxon>
        <taxon>Aculeata</taxon>
        <taxon>Vespoidea</taxon>
        <taxon>Vespidae</taxon>
        <taxon>Vespinae</taxon>
        <taxon>Vespula</taxon>
    </lineage>
</organism>
<dbReference type="EMBL" id="JAUDFV010000096">
    <property type="protein sequence ID" value="KAL2732098.1"/>
    <property type="molecule type" value="Genomic_DNA"/>
</dbReference>
<evidence type="ECO:0000313" key="1">
    <source>
        <dbReference type="EMBL" id="KAL2732098.1"/>
    </source>
</evidence>
<protein>
    <submittedName>
        <fullName evidence="1">Uncharacterized protein</fullName>
    </submittedName>
</protein>
<accession>A0ABD2BH77</accession>
<gene>
    <name evidence="1" type="ORF">V1478_004357</name>
</gene>
<dbReference type="Proteomes" id="UP001607302">
    <property type="component" value="Unassembled WGS sequence"/>
</dbReference>
<sequence>MENRESELVSPYCSQAINKRTLVREMSETLLNKINSIRKTPSVIKKFEESLEEKDNVECSMDCTSRQND</sequence>
<reference evidence="1 2" key="1">
    <citation type="journal article" date="2024" name="Ann. Entomol. Soc. Am.">
        <title>Genomic analyses of the southern and eastern yellowjacket wasps (Hymenoptera: Vespidae) reveal evolutionary signatures of social life.</title>
        <authorList>
            <person name="Catto M.A."/>
            <person name="Caine P.B."/>
            <person name="Orr S.E."/>
            <person name="Hunt B.G."/>
            <person name="Goodisman M.A.D."/>
        </authorList>
    </citation>
    <scope>NUCLEOTIDE SEQUENCE [LARGE SCALE GENOMIC DNA]</scope>
    <source>
        <strain evidence="1">233</strain>
        <tissue evidence="1">Head and thorax</tissue>
    </source>
</reference>
<dbReference type="AlphaFoldDB" id="A0ABD2BH77"/>
<proteinExistence type="predicted"/>
<comment type="caution">
    <text evidence="1">The sequence shown here is derived from an EMBL/GenBank/DDBJ whole genome shotgun (WGS) entry which is preliminary data.</text>
</comment>